<dbReference type="GO" id="GO:0009570">
    <property type="term" value="C:chloroplast stroma"/>
    <property type="evidence" value="ECO:0007669"/>
    <property type="project" value="TreeGrafter"/>
</dbReference>
<keyword evidence="3" id="KW-1185">Reference proteome</keyword>
<feature type="coiled-coil region" evidence="1">
    <location>
        <begin position="156"/>
        <end position="190"/>
    </location>
</feature>
<evidence type="ECO:0000313" key="2">
    <source>
        <dbReference type="EMBL" id="KAI5068421.1"/>
    </source>
</evidence>
<dbReference type="AlphaFoldDB" id="A0A9D4UIB5"/>
<sequence length="246" mass="27554">MEVMNSCVNAVAAPFSTARGKLASSSSSRVSRPLRISCVGWDPEGVLGPPTGGHIARRTFQKTLEKDAVAREAFEKQVRLEKEARRVAREARVVPQTNSELVNFLLDTEAQDIEFEIARCRPRLNEEFFSFLQNEIGSVRFSVNQTKETEDRLVELEALNKVLQEGLEAYDKLTKNMLGARERLARLLSAQDKRATLLDMIEKNELDRSLLALLDENIAAATSQGQAQAVTFMEKIRGAVLKYITI</sequence>
<dbReference type="PANTHER" id="PTHR36333">
    <property type="entry name" value="DIMETHYLALLYL, ADENOSINE TRNA METHYLTHIOTRANSFERASE"/>
    <property type="match status" value="1"/>
</dbReference>
<name>A0A9D4UIB5_ADICA</name>
<keyword evidence="1" id="KW-0175">Coiled coil</keyword>
<dbReference type="EMBL" id="JABFUD020000016">
    <property type="protein sequence ID" value="KAI5068421.1"/>
    <property type="molecule type" value="Genomic_DNA"/>
</dbReference>
<evidence type="ECO:0000256" key="1">
    <source>
        <dbReference type="SAM" id="Coils"/>
    </source>
</evidence>
<dbReference type="Proteomes" id="UP000886520">
    <property type="component" value="Chromosome 16"/>
</dbReference>
<proteinExistence type="predicted"/>
<dbReference type="OrthoDB" id="513821at2759"/>
<organism evidence="2 3">
    <name type="scientific">Adiantum capillus-veneris</name>
    <name type="common">Maidenhair fern</name>
    <dbReference type="NCBI Taxonomy" id="13818"/>
    <lineage>
        <taxon>Eukaryota</taxon>
        <taxon>Viridiplantae</taxon>
        <taxon>Streptophyta</taxon>
        <taxon>Embryophyta</taxon>
        <taxon>Tracheophyta</taxon>
        <taxon>Polypodiopsida</taxon>
        <taxon>Polypodiidae</taxon>
        <taxon>Polypodiales</taxon>
        <taxon>Pteridineae</taxon>
        <taxon>Pteridaceae</taxon>
        <taxon>Vittarioideae</taxon>
        <taxon>Adiantum</taxon>
    </lineage>
</organism>
<accession>A0A9D4UIB5</accession>
<dbReference type="PANTHER" id="PTHR36333:SF1">
    <property type="entry name" value="DIMETHYLALLYL, ADENOSINE TRNA METHYLTHIOTRANSFERASE"/>
    <property type="match status" value="1"/>
</dbReference>
<reference evidence="2" key="1">
    <citation type="submission" date="2021-01" db="EMBL/GenBank/DDBJ databases">
        <title>Adiantum capillus-veneris genome.</title>
        <authorList>
            <person name="Fang Y."/>
            <person name="Liao Q."/>
        </authorList>
    </citation>
    <scope>NUCLEOTIDE SEQUENCE</scope>
    <source>
        <strain evidence="2">H3</strain>
        <tissue evidence="2">Leaf</tissue>
    </source>
</reference>
<protein>
    <submittedName>
        <fullName evidence="2">Uncharacterized protein</fullName>
    </submittedName>
</protein>
<gene>
    <name evidence="2" type="ORF">GOP47_0016766</name>
</gene>
<comment type="caution">
    <text evidence="2">The sequence shown here is derived from an EMBL/GenBank/DDBJ whole genome shotgun (WGS) entry which is preliminary data.</text>
</comment>
<evidence type="ECO:0000313" key="3">
    <source>
        <dbReference type="Proteomes" id="UP000886520"/>
    </source>
</evidence>